<name>A0ABN8V348_STRGL</name>
<dbReference type="Proteomes" id="UP001154015">
    <property type="component" value="Unassembled WGS sequence"/>
</dbReference>
<accession>A0ABN8V348</accession>
<evidence type="ECO:0000313" key="2">
    <source>
        <dbReference type="Proteomes" id="UP001154015"/>
    </source>
</evidence>
<protein>
    <submittedName>
        <fullName evidence="1">Uncharacterized protein</fullName>
    </submittedName>
</protein>
<organism evidence="1 2">
    <name type="scientific">Streptomyces globisporus</name>
    <dbReference type="NCBI Taxonomy" id="1908"/>
    <lineage>
        <taxon>Bacteria</taxon>
        <taxon>Bacillati</taxon>
        <taxon>Actinomycetota</taxon>
        <taxon>Actinomycetes</taxon>
        <taxon>Kitasatosporales</taxon>
        <taxon>Streptomycetaceae</taxon>
        <taxon>Streptomyces</taxon>
    </lineage>
</organism>
<sequence length="42" mass="4202">MSLLAPVGFHDAGPDEECAEVGAAGGAECLHEFGDVGSVVRT</sequence>
<gene>
    <name evidence="1" type="ORF">SGL43_03131</name>
</gene>
<reference evidence="1" key="1">
    <citation type="submission" date="2022-03" db="EMBL/GenBank/DDBJ databases">
        <authorList>
            <person name="Leyn A S."/>
        </authorList>
    </citation>
    <scope>NUCLEOTIDE SEQUENCE</scope>
    <source>
        <strain evidence="1">Streptomyces globisporus 4-3</strain>
    </source>
</reference>
<comment type="caution">
    <text evidence="1">The sequence shown here is derived from an EMBL/GenBank/DDBJ whole genome shotgun (WGS) entry which is preliminary data.</text>
</comment>
<proteinExistence type="predicted"/>
<evidence type="ECO:0000313" key="1">
    <source>
        <dbReference type="EMBL" id="CAH9416108.1"/>
    </source>
</evidence>
<dbReference type="EMBL" id="CAKXYP010000008">
    <property type="protein sequence ID" value="CAH9416108.1"/>
    <property type="molecule type" value="Genomic_DNA"/>
</dbReference>
<keyword evidence="2" id="KW-1185">Reference proteome</keyword>